<dbReference type="EMBL" id="CP049865">
    <property type="protein sequence ID" value="QIK71050.1"/>
    <property type="molecule type" value="Genomic_DNA"/>
</dbReference>
<accession>A0A6G7Y2J0</accession>
<dbReference type="InterPro" id="IPR035952">
    <property type="entry name" value="Rhomboid-like_sf"/>
</dbReference>
<keyword evidence="12" id="KW-1185">Reference proteome</keyword>
<dbReference type="InterPro" id="IPR022764">
    <property type="entry name" value="Peptidase_S54_rhomboid_dom"/>
</dbReference>
<evidence type="ECO:0000313" key="11">
    <source>
        <dbReference type="EMBL" id="QIK71050.1"/>
    </source>
</evidence>
<dbReference type="Gene3D" id="1.20.1540.10">
    <property type="entry name" value="Rhomboid-like"/>
    <property type="match status" value="1"/>
</dbReference>
<evidence type="ECO:0000259" key="10">
    <source>
        <dbReference type="Pfam" id="PF01694"/>
    </source>
</evidence>
<feature type="domain" description="Peptidase S54 rhomboid" evidence="10">
    <location>
        <begin position="77"/>
        <end position="213"/>
    </location>
</feature>
<comment type="similarity">
    <text evidence="2">Belongs to the peptidase S54 family.</text>
</comment>
<dbReference type="PANTHER" id="PTHR43066">
    <property type="entry name" value="RHOMBOID-RELATED PROTEIN"/>
    <property type="match status" value="1"/>
</dbReference>
<evidence type="ECO:0000256" key="4">
    <source>
        <dbReference type="ARBA" id="ARBA00022692"/>
    </source>
</evidence>
<sequence length="223" mass="23821">MSIPTGPWQSPAPAPSSWQQGQFSAPAPVVIDRRPGAVASFFFIGSWLALLWLLEGVDAVTGGALDTFGVSPRDVTELPQILSAPFLHFGFNHLIANSVPFLVLGVLVRMTGRRDFWVATLCSIVVSGLVAWLVSAPYTVTAGASGLIFGWLGFLLVRGLFARNWVQILVSAAVFGFFGGMLWGVFPTMPGVSWQAHLGGVLGGVLAAWWLTRRGRGAATVLR</sequence>
<gene>
    <name evidence="11" type="ORF">G7070_00570</name>
</gene>
<keyword evidence="7 9" id="KW-0472">Membrane</keyword>
<evidence type="ECO:0000256" key="9">
    <source>
        <dbReference type="SAM" id="Phobius"/>
    </source>
</evidence>
<evidence type="ECO:0000256" key="2">
    <source>
        <dbReference type="ARBA" id="ARBA00009045"/>
    </source>
</evidence>
<evidence type="ECO:0000256" key="1">
    <source>
        <dbReference type="ARBA" id="ARBA00004141"/>
    </source>
</evidence>
<protein>
    <submittedName>
        <fullName evidence="11">Rhomboid family intramembrane serine protease</fullName>
    </submittedName>
</protein>
<reference evidence="11 12" key="1">
    <citation type="submission" date="2020-03" db="EMBL/GenBank/DDBJ databases">
        <title>Propioniciclava sp. nov., isolated from Hydrophilus acuminatus.</title>
        <authorList>
            <person name="Hyun D.-W."/>
            <person name="Bae J.-W."/>
        </authorList>
    </citation>
    <scope>NUCLEOTIDE SEQUENCE [LARGE SCALE GENOMIC DNA]</scope>
    <source>
        <strain evidence="11 12">HDW11</strain>
    </source>
</reference>
<comment type="subcellular location">
    <subcellularLocation>
        <location evidence="1">Membrane</location>
        <topology evidence="1">Multi-pass membrane protein</topology>
    </subcellularLocation>
</comment>
<evidence type="ECO:0000256" key="7">
    <source>
        <dbReference type="ARBA" id="ARBA00023136"/>
    </source>
</evidence>
<keyword evidence="3 11" id="KW-0645">Protease</keyword>
<feature type="transmembrane region" description="Helical" evidence="9">
    <location>
        <begin position="115"/>
        <end position="134"/>
    </location>
</feature>
<dbReference type="RefSeq" id="WP_166230975.1">
    <property type="nucleotide sequence ID" value="NZ_CP049865.1"/>
</dbReference>
<name>A0A6G7Y2J0_9ACTN</name>
<organism evidence="11 12">
    <name type="scientific">Propioniciclava coleopterorum</name>
    <dbReference type="NCBI Taxonomy" id="2714937"/>
    <lineage>
        <taxon>Bacteria</taxon>
        <taxon>Bacillati</taxon>
        <taxon>Actinomycetota</taxon>
        <taxon>Actinomycetes</taxon>
        <taxon>Propionibacteriales</taxon>
        <taxon>Propionibacteriaceae</taxon>
        <taxon>Propioniciclava</taxon>
    </lineage>
</organism>
<feature type="transmembrane region" description="Helical" evidence="9">
    <location>
        <begin position="168"/>
        <end position="186"/>
    </location>
</feature>
<dbReference type="Proteomes" id="UP000501058">
    <property type="component" value="Chromosome"/>
</dbReference>
<dbReference type="GO" id="GO:0006508">
    <property type="term" value="P:proteolysis"/>
    <property type="evidence" value="ECO:0007669"/>
    <property type="project" value="UniProtKB-KW"/>
</dbReference>
<evidence type="ECO:0000256" key="3">
    <source>
        <dbReference type="ARBA" id="ARBA00022670"/>
    </source>
</evidence>
<feature type="transmembrane region" description="Helical" evidence="9">
    <location>
        <begin position="36"/>
        <end position="54"/>
    </location>
</feature>
<keyword evidence="6 9" id="KW-1133">Transmembrane helix</keyword>
<evidence type="ECO:0000256" key="5">
    <source>
        <dbReference type="ARBA" id="ARBA00022801"/>
    </source>
</evidence>
<keyword evidence="5" id="KW-0378">Hydrolase</keyword>
<evidence type="ECO:0000256" key="8">
    <source>
        <dbReference type="SAM" id="MobiDB-lite"/>
    </source>
</evidence>
<dbReference type="Pfam" id="PF01694">
    <property type="entry name" value="Rhomboid"/>
    <property type="match status" value="1"/>
</dbReference>
<evidence type="ECO:0000256" key="6">
    <source>
        <dbReference type="ARBA" id="ARBA00022989"/>
    </source>
</evidence>
<feature type="transmembrane region" description="Helical" evidence="9">
    <location>
        <begin position="140"/>
        <end position="161"/>
    </location>
</feature>
<feature type="transmembrane region" description="Helical" evidence="9">
    <location>
        <begin position="86"/>
        <end position="108"/>
    </location>
</feature>
<dbReference type="SUPFAM" id="SSF144091">
    <property type="entry name" value="Rhomboid-like"/>
    <property type="match status" value="1"/>
</dbReference>
<feature type="transmembrane region" description="Helical" evidence="9">
    <location>
        <begin position="192"/>
        <end position="211"/>
    </location>
</feature>
<proteinExistence type="inferred from homology"/>
<dbReference type="GO" id="GO:0004252">
    <property type="term" value="F:serine-type endopeptidase activity"/>
    <property type="evidence" value="ECO:0007669"/>
    <property type="project" value="InterPro"/>
</dbReference>
<dbReference type="PANTHER" id="PTHR43066:SF1">
    <property type="entry name" value="RHOMBOID PROTEIN 2"/>
    <property type="match status" value="1"/>
</dbReference>
<dbReference type="GO" id="GO:0016020">
    <property type="term" value="C:membrane"/>
    <property type="evidence" value="ECO:0007669"/>
    <property type="project" value="UniProtKB-SubCell"/>
</dbReference>
<dbReference type="KEGG" id="prv:G7070_00570"/>
<dbReference type="AlphaFoldDB" id="A0A6G7Y2J0"/>
<feature type="region of interest" description="Disordered" evidence="8">
    <location>
        <begin position="1"/>
        <end position="20"/>
    </location>
</feature>
<keyword evidence="4 9" id="KW-0812">Transmembrane</keyword>
<evidence type="ECO:0000313" key="12">
    <source>
        <dbReference type="Proteomes" id="UP000501058"/>
    </source>
</evidence>